<dbReference type="Proteomes" id="UP001416858">
    <property type="component" value="Unassembled WGS sequence"/>
</dbReference>
<dbReference type="InterPro" id="IPR002068">
    <property type="entry name" value="A-crystallin/Hsp20_dom"/>
</dbReference>
<keyword evidence="5" id="KW-1185">Reference proteome</keyword>
<comment type="caution">
    <text evidence="4">The sequence shown here is derived from an EMBL/GenBank/DDBJ whole genome shotgun (WGS) entry which is preliminary data.</text>
</comment>
<comment type="similarity">
    <text evidence="1 2">Belongs to the small heat shock protein (HSP20) family.</text>
</comment>
<dbReference type="InterPro" id="IPR031107">
    <property type="entry name" value="Small_HSP"/>
</dbReference>
<name>A0ABP9VKR6_9BACT</name>
<feature type="domain" description="SHSP" evidence="3">
    <location>
        <begin position="32"/>
        <end position="144"/>
    </location>
</feature>
<dbReference type="EMBL" id="BAABRO010000002">
    <property type="protein sequence ID" value="GAA5505785.1"/>
    <property type="molecule type" value="Genomic_DNA"/>
</dbReference>
<dbReference type="PANTHER" id="PTHR11527">
    <property type="entry name" value="HEAT-SHOCK PROTEIN 20 FAMILY MEMBER"/>
    <property type="match status" value="1"/>
</dbReference>
<dbReference type="PROSITE" id="PS01031">
    <property type="entry name" value="SHSP"/>
    <property type="match status" value="1"/>
</dbReference>
<organism evidence="4 5">
    <name type="scientific">Novipirellula caenicola</name>
    <dbReference type="NCBI Taxonomy" id="1536901"/>
    <lineage>
        <taxon>Bacteria</taxon>
        <taxon>Pseudomonadati</taxon>
        <taxon>Planctomycetota</taxon>
        <taxon>Planctomycetia</taxon>
        <taxon>Pirellulales</taxon>
        <taxon>Pirellulaceae</taxon>
        <taxon>Novipirellula</taxon>
    </lineage>
</organism>
<dbReference type="CDD" id="cd06464">
    <property type="entry name" value="ACD_sHsps-like"/>
    <property type="match status" value="1"/>
</dbReference>
<dbReference type="Pfam" id="PF00011">
    <property type="entry name" value="HSP20"/>
    <property type="match status" value="1"/>
</dbReference>
<evidence type="ECO:0000259" key="3">
    <source>
        <dbReference type="PROSITE" id="PS01031"/>
    </source>
</evidence>
<accession>A0ABP9VKR6</accession>
<dbReference type="Gene3D" id="2.60.40.790">
    <property type="match status" value="1"/>
</dbReference>
<evidence type="ECO:0000256" key="2">
    <source>
        <dbReference type="RuleBase" id="RU003616"/>
    </source>
</evidence>
<proteinExistence type="inferred from homology"/>
<dbReference type="InterPro" id="IPR008978">
    <property type="entry name" value="HSP20-like_chaperone"/>
</dbReference>
<protein>
    <recommendedName>
        <fullName evidence="3">SHSP domain-containing protein</fullName>
    </recommendedName>
</protein>
<evidence type="ECO:0000313" key="5">
    <source>
        <dbReference type="Proteomes" id="UP001416858"/>
    </source>
</evidence>
<sequence length="144" mass="16345">MLSSHWQPMADVNRLRSELDRLFGQVSGGNGPSRRGTFPLVNMWEDDNALYLEAELPGFEMDDLEIYVTGGNQLSISGERKQPEHEAGAWHRQERGFGKFRRTLELQQDVDSENVSANFRNGILTLTMPKSEAAKPRRIEVKAN</sequence>
<evidence type="ECO:0000313" key="4">
    <source>
        <dbReference type="EMBL" id="GAA5505785.1"/>
    </source>
</evidence>
<dbReference type="RefSeq" id="WP_345682774.1">
    <property type="nucleotide sequence ID" value="NZ_BAABRO010000002.1"/>
</dbReference>
<dbReference type="SUPFAM" id="SSF49764">
    <property type="entry name" value="HSP20-like chaperones"/>
    <property type="match status" value="1"/>
</dbReference>
<gene>
    <name evidence="4" type="ORF">Rcae01_01232</name>
</gene>
<reference evidence="4 5" key="1">
    <citation type="submission" date="2024-02" db="EMBL/GenBank/DDBJ databases">
        <title>Rhodopirellula caenicola NBRC 110016.</title>
        <authorList>
            <person name="Ichikawa N."/>
            <person name="Katano-Makiyama Y."/>
            <person name="Hidaka K."/>
        </authorList>
    </citation>
    <scope>NUCLEOTIDE SEQUENCE [LARGE SCALE GENOMIC DNA]</scope>
    <source>
        <strain evidence="4 5">NBRC 110016</strain>
    </source>
</reference>
<evidence type="ECO:0000256" key="1">
    <source>
        <dbReference type="PROSITE-ProRule" id="PRU00285"/>
    </source>
</evidence>